<sequence length="286" mass="30870">MDFYQDVSSGSGGGNGGGAGGGSGEHRGTAGIPGKDDDKKLFVGGLSRQTTDRELKEYFGQFGEIESVTVKIDQFTGQSRGFAFIVFNNPKTIDKLLAAGDHYIQKRKVDPKRVSKKAQQGKVFVGGLTPEISDDDIKGYFSQYGTIVEFQAPFDKKKNQRKGFCFVTFESKDTMLNVLKTPKQFINGKEVDVKKVRANPEMGRFGGGGGGGGGGGRMGAWGQGYGGSGYGYDSYGYSNYGNGYDYGSYSSYDNYGGYDSQGSYGGNGNGNSKPRNNRQFSRHQPY</sequence>
<keyword evidence="2 4" id="KW-0694">RNA-binding</keyword>
<dbReference type="GO" id="GO:0005654">
    <property type="term" value="C:nucleoplasm"/>
    <property type="evidence" value="ECO:0007669"/>
    <property type="project" value="TreeGrafter"/>
</dbReference>
<dbReference type="PANTHER" id="PTHR48033">
    <property type="entry name" value="RNA-BINDING (RRM/RBD/RNP MOTIFS) FAMILY PROTEIN"/>
    <property type="match status" value="1"/>
</dbReference>
<dbReference type="GO" id="GO:0003723">
    <property type="term" value="F:RNA binding"/>
    <property type="evidence" value="ECO:0007669"/>
    <property type="project" value="UniProtKB-UniRule"/>
</dbReference>
<dbReference type="SUPFAM" id="SSF54928">
    <property type="entry name" value="RNA-binding domain, RBD"/>
    <property type="match status" value="2"/>
</dbReference>
<organism evidence="7 8">
    <name type="scientific">Frankliniella occidentalis</name>
    <name type="common">Western flower thrips</name>
    <name type="synonym">Euthrips occidentalis</name>
    <dbReference type="NCBI Taxonomy" id="133901"/>
    <lineage>
        <taxon>Eukaryota</taxon>
        <taxon>Metazoa</taxon>
        <taxon>Ecdysozoa</taxon>
        <taxon>Arthropoda</taxon>
        <taxon>Hexapoda</taxon>
        <taxon>Insecta</taxon>
        <taxon>Pterygota</taxon>
        <taxon>Neoptera</taxon>
        <taxon>Paraneoptera</taxon>
        <taxon>Thysanoptera</taxon>
        <taxon>Terebrantia</taxon>
        <taxon>Thripoidea</taxon>
        <taxon>Thripidae</taxon>
        <taxon>Frankliniella</taxon>
    </lineage>
</organism>
<dbReference type="InterPro" id="IPR035979">
    <property type="entry name" value="RBD_domain_sf"/>
</dbReference>
<feature type="compositionally biased region" description="Gly residues" evidence="5">
    <location>
        <begin position="10"/>
        <end position="23"/>
    </location>
</feature>
<dbReference type="Pfam" id="PF00076">
    <property type="entry name" value="RRM_1"/>
    <property type="match status" value="2"/>
</dbReference>
<comment type="subcellular location">
    <subcellularLocation>
        <location evidence="1">Nucleus</location>
    </subcellularLocation>
</comment>
<evidence type="ECO:0000256" key="5">
    <source>
        <dbReference type="SAM" id="MobiDB-lite"/>
    </source>
</evidence>
<gene>
    <name evidence="8" type="primary">LOC113211082</name>
</gene>
<evidence type="ECO:0000256" key="2">
    <source>
        <dbReference type="ARBA" id="ARBA00022884"/>
    </source>
</evidence>
<feature type="compositionally biased region" description="Basic and acidic residues" evidence="5">
    <location>
        <begin position="24"/>
        <end position="37"/>
    </location>
</feature>
<dbReference type="Proteomes" id="UP000504606">
    <property type="component" value="Unplaced"/>
</dbReference>
<dbReference type="InterPro" id="IPR012677">
    <property type="entry name" value="Nucleotide-bd_a/b_plait_sf"/>
</dbReference>
<dbReference type="RefSeq" id="XP_026285125.1">
    <property type="nucleotide sequence ID" value="XM_026429340.2"/>
</dbReference>
<dbReference type="KEGG" id="foc:113211082"/>
<accession>A0A6J1T0J5</accession>
<feature type="domain" description="RRM" evidence="6">
    <location>
        <begin position="121"/>
        <end position="203"/>
    </location>
</feature>
<evidence type="ECO:0000259" key="6">
    <source>
        <dbReference type="PROSITE" id="PS50102"/>
    </source>
</evidence>
<evidence type="ECO:0000313" key="7">
    <source>
        <dbReference type="Proteomes" id="UP000504606"/>
    </source>
</evidence>
<dbReference type="PANTHER" id="PTHR48033:SF10">
    <property type="entry name" value="RNA-BINDING PROTEIN SQUID"/>
    <property type="match status" value="1"/>
</dbReference>
<dbReference type="GO" id="GO:0000785">
    <property type="term" value="C:chromatin"/>
    <property type="evidence" value="ECO:0007669"/>
    <property type="project" value="TreeGrafter"/>
</dbReference>
<dbReference type="OrthoDB" id="1875751at2759"/>
<evidence type="ECO:0000256" key="4">
    <source>
        <dbReference type="PROSITE-ProRule" id="PRU00176"/>
    </source>
</evidence>
<keyword evidence="7" id="KW-1185">Reference proteome</keyword>
<dbReference type="GO" id="GO:0010468">
    <property type="term" value="P:regulation of gene expression"/>
    <property type="evidence" value="ECO:0007669"/>
    <property type="project" value="TreeGrafter"/>
</dbReference>
<dbReference type="AlphaFoldDB" id="A0A6J1T0J5"/>
<evidence type="ECO:0000313" key="8">
    <source>
        <dbReference type="RefSeq" id="XP_026285125.1"/>
    </source>
</evidence>
<feature type="region of interest" description="Disordered" evidence="5">
    <location>
        <begin position="1"/>
        <end position="37"/>
    </location>
</feature>
<dbReference type="PROSITE" id="PS50102">
    <property type="entry name" value="RRM"/>
    <property type="match status" value="2"/>
</dbReference>
<dbReference type="GeneID" id="113211082"/>
<dbReference type="Gene3D" id="3.30.70.330">
    <property type="match status" value="2"/>
</dbReference>
<feature type="domain" description="RRM" evidence="6">
    <location>
        <begin position="39"/>
        <end position="121"/>
    </location>
</feature>
<keyword evidence="3" id="KW-0539">Nucleus</keyword>
<feature type="region of interest" description="Disordered" evidence="5">
    <location>
        <begin position="260"/>
        <end position="286"/>
    </location>
</feature>
<dbReference type="InterPro" id="IPR000504">
    <property type="entry name" value="RRM_dom"/>
</dbReference>
<evidence type="ECO:0000256" key="1">
    <source>
        <dbReference type="ARBA" id="ARBA00004123"/>
    </source>
</evidence>
<protein>
    <submittedName>
        <fullName evidence="8">RNA-binding protein squid-like</fullName>
    </submittedName>
</protein>
<reference evidence="8" key="1">
    <citation type="submission" date="2025-08" db="UniProtKB">
        <authorList>
            <consortium name="RefSeq"/>
        </authorList>
    </citation>
    <scope>IDENTIFICATION</scope>
    <source>
        <tissue evidence="8">Whole organism</tissue>
    </source>
</reference>
<evidence type="ECO:0000256" key="3">
    <source>
        <dbReference type="ARBA" id="ARBA00023242"/>
    </source>
</evidence>
<name>A0A6J1T0J5_FRAOC</name>
<dbReference type="SMART" id="SM00360">
    <property type="entry name" value="RRM"/>
    <property type="match status" value="2"/>
</dbReference>
<proteinExistence type="predicted"/>